<comment type="caution">
    <text evidence="2">The sequence shown here is derived from an EMBL/GenBank/DDBJ whole genome shotgun (WGS) entry which is preliminary data.</text>
</comment>
<dbReference type="InterPro" id="IPR011009">
    <property type="entry name" value="Kinase-like_dom_sf"/>
</dbReference>
<dbReference type="InterPro" id="IPR051678">
    <property type="entry name" value="AGP_Transferase"/>
</dbReference>
<feature type="domain" description="Aminoglycoside phosphotransferase" evidence="1">
    <location>
        <begin position="28"/>
        <end position="137"/>
    </location>
</feature>
<gene>
    <name evidence="2" type="ORF">OJ962_13075</name>
</gene>
<proteinExistence type="predicted"/>
<name>A0ABT4RIP2_9ACTN</name>
<dbReference type="InterPro" id="IPR002575">
    <property type="entry name" value="Aminoglycoside_PTrfase"/>
</dbReference>
<dbReference type="Gene3D" id="3.90.1200.10">
    <property type="match status" value="1"/>
</dbReference>
<dbReference type="PANTHER" id="PTHR21310">
    <property type="entry name" value="AMINOGLYCOSIDE PHOSPHOTRANSFERASE-RELATED-RELATED"/>
    <property type="match status" value="1"/>
</dbReference>
<dbReference type="Pfam" id="PF01636">
    <property type="entry name" value="APH"/>
    <property type="match status" value="2"/>
</dbReference>
<dbReference type="Proteomes" id="UP001147700">
    <property type="component" value="Unassembled WGS sequence"/>
</dbReference>
<evidence type="ECO:0000313" key="2">
    <source>
        <dbReference type="EMBL" id="MDA0138428.1"/>
    </source>
</evidence>
<dbReference type="SUPFAM" id="SSF56112">
    <property type="entry name" value="Protein kinase-like (PK-like)"/>
    <property type="match status" value="1"/>
</dbReference>
<organism evidence="2 3">
    <name type="scientific">Solirubrobacter deserti</name>
    <dbReference type="NCBI Taxonomy" id="2282478"/>
    <lineage>
        <taxon>Bacteria</taxon>
        <taxon>Bacillati</taxon>
        <taxon>Actinomycetota</taxon>
        <taxon>Thermoleophilia</taxon>
        <taxon>Solirubrobacterales</taxon>
        <taxon>Solirubrobacteraceae</taxon>
        <taxon>Solirubrobacter</taxon>
    </lineage>
</organism>
<protein>
    <submittedName>
        <fullName evidence="2">Phosphotransferase</fullName>
    </submittedName>
</protein>
<feature type="domain" description="Aminoglycoside phosphotransferase" evidence="1">
    <location>
        <begin position="144"/>
        <end position="201"/>
    </location>
</feature>
<keyword evidence="3" id="KW-1185">Reference proteome</keyword>
<evidence type="ECO:0000259" key="1">
    <source>
        <dbReference type="Pfam" id="PF01636"/>
    </source>
</evidence>
<sequence>MRPGPSTASGWSSRDRAAIRRLLGDVEIVPLGAGLDHRAYAVGDRLVARFGDGVEQEARLLAQIAPQLPLPVPEPVIVGAGCIVQRRIPGRPLLERPRADRVAFAPQLLEFAAAVHALEGVDAPLDDTPPEAWLDDRAGVAVPAPATRLTFIHGDLGAEHVFADGDRITGIIDWGDAAIGDPAIDLGRLMRDFGTPGDERARFYAICTALEDLDYGVPLYVENARAALAALH</sequence>
<dbReference type="Gene3D" id="3.30.200.20">
    <property type="entry name" value="Phosphorylase Kinase, domain 1"/>
    <property type="match status" value="1"/>
</dbReference>
<dbReference type="EMBL" id="JAPCID010000016">
    <property type="protein sequence ID" value="MDA0138428.1"/>
    <property type="molecule type" value="Genomic_DNA"/>
</dbReference>
<evidence type="ECO:0000313" key="3">
    <source>
        <dbReference type="Proteomes" id="UP001147700"/>
    </source>
</evidence>
<accession>A0ABT4RIP2</accession>
<dbReference type="RefSeq" id="WP_202958437.1">
    <property type="nucleotide sequence ID" value="NZ_JAPCID010000016.1"/>
</dbReference>
<reference evidence="2" key="1">
    <citation type="submission" date="2022-10" db="EMBL/GenBank/DDBJ databases">
        <title>The WGS of Solirubrobacter sp. CPCC 204708.</title>
        <authorList>
            <person name="Jiang Z."/>
        </authorList>
    </citation>
    <scope>NUCLEOTIDE SEQUENCE</scope>
    <source>
        <strain evidence="2">CPCC 204708</strain>
    </source>
</reference>